<dbReference type="EMBL" id="BGPR01002458">
    <property type="protein sequence ID" value="GBM73809.1"/>
    <property type="molecule type" value="Genomic_DNA"/>
</dbReference>
<accession>A0A4Y2I962</accession>
<reference evidence="1 2" key="1">
    <citation type="journal article" date="2019" name="Sci. Rep.">
        <title>Orb-weaving spider Araneus ventricosus genome elucidates the spidroin gene catalogue.</title>
        <authorList>
            <person name="Kono N."/>
            <person name="Nakamura H."/>
            <person name="Ohtoshi R."/>
            <person name="Moran D.A.P."/>
            <person name="Shinohara A."/>
            <person name="Yoshida Y."/>
            <person name="Fujiwara M."/>
            <person name="Mori M."/>
            <person name="Tomita M."/>
            <person name="Arakawa K."/>
        </authorList>
    </citation>
    <scope>NUCLEOTIDE SEQUENCE [LARGE SCALE GENOMIC DNA]</scope>
</reference>
<dbReference type="AlphaFoldDB" id="A0A4Y2I962"/>
<keyword evidence="2" id="KW-1185">Reference proteome</keyword>
<name>A0A4Y2I962_ARAVE</name>
<proteinExistence type="predicted"/>
<protein>
    <recommendedName>
        <fullName evidence="3">Retrovirus-related Pol polyprotein from transposon TNT 1-94</fullName>
    </recommendedName>
</protein>
<dbReference type="OrthoDB" id="1645289at2759"/>
<comment type="caution">
    <text evidence="1">The sequence shown here is derived from an EMBL/GenBank/DDBJ whole genome shotgun (WGS) entry which is preliminary data.</text>
</comment>
<organism evidence="1 2">
    <name type="scientific">Araneus ventricosus</name>
    <name type="common">Orbweaver spider</name>
    <name type="synonym">Epeira ventricosa</name>
    <dbReference type="NCBI Taxonomy" id="182803"/>
    <lineage>
        <taxon>Eukaryota</taxon>
        <taxon>Metazoa</taxon>
        <taxon>Ecdysozoa</taxon>
        <taxon>Arthropoda</taxon>
        <taxon>Chelicerata</taxon>
        <taxon>Arachnida</taxon>
        <taxon>Araneae</taxon>
        <taxon>Araneomorphae</taxon>
        <taxon>Entelegynae</taxon>
        <taxon>Araneoidea</taxon>
        <taxon>Araneidae</taxon>
        <taxon>Araneus</taxon>
    </lineage>
</organism>
<evidence type="ECO:0000313" key="1">
    <source>
        <dbReference type="EMBL" id="GBM73809.1"/>
    </source>
</evidence>
<dbReference type="PANTHER" id="PTHR11439">
    <property type="entry name" value="GAG-POL-RELATED RETROTRANSPOSON"/>
    <property type="match status" value="1"/>
</dbReference>
<sequence length="139" mass="15404">MLAPTPMLKESRLQKPEDTKRQEFPYCQAVGALMYLLVGTRPEYNLQCRLSIQSLESPSAADVVRVKRVFRYIAGTTKFAITYNATGISRVLECYSDADFGGCAKTGRSTSSSVIVYAGGAISWHSQRQSNCSHFNHRG</sequence>
<dbReference type="Proteomes" id="UP000499080">
    <property type="component" value="Unassembled WGS sequence"/>
</dbReference>
<evidence type="ECO:0008006" key="3">
    <source>
        <dbReference type="Google" id="ProtNLM"/>
    </source>
</evidence>
<evidence type="ECO:0000313" key="2">
    <source>
        <dbReference type="Proteomes" id="UP000499080"/>
    </source>
</evidence>
<gene>
    <name evidence="1" type="ORF">AVEN_242659_1</name>
</gene>